<accession>A0A2N7AX39</accession>
<evidence type="ECO:0000313" key="5">
    <source>
        <dbReference type="Proteomes" id="UP000235649"/>
    </source>
</evidence>
<protein>
    <submittedName>
        <fullName evidence="4">Aldehyde reductase</fullName>
    </submittedName>
</protein>
<dbReference type="FunFam" id="3.40.50.720:FF:000336">
    <property type="entry name" value="Aldehyde reductase"/>
    <property type="match status" value="1"/>
</dbReference>
<name>A0A2N7AX39_9LACO</name>
<dbReference type="GO" id="GO:0016616">
    <property type="term" value="F:oxidoreductase activity, acting on the CH-OH group of donors, NAD or NADP as acceptor"/>
    <property type="evidence" value="ECO:0007669"/>
    <property type="project" value="TreeGrafter"/>
</dbReference>
<dbReference type="InterPro" id="IPR036291">
    <property type="entry name" value="NAD(P)-bd_dom_sf"/>
</dbReference>
<dbReference type="Gene3D" id="3.40.50.720">
    <property type="entry name" value="NAD(P)-binding Rossmann-like Domain"/>
    <property type="match status" value="1"/>
</dbReference>
<dbReference type="InterPro" id="IPR050425">
    <property type="entry name" value="NAD(P)_dehydrat-like"/>
</dbReference>
<dbReference type="SUPFAM" id="SSF51735">
    <property type="entry name" value="NAD(P)-binding Rossmann-fold domains"/>
    <property type="match status" value="1"/>
</dbReference>
<sequence length="335" mass="36990">MMKKALVTGGTGFLGLQLIFRLLQDGYDVRTTIRKESGKQRILKVLQDNGIKNTDKLSFVEADLLSDNNWDEAMKDIEYVFSVASPVFFNKPKDESDAIQPALQGILRILSAANNAGVKKVVMTSNFGAVGFSKTKGVTTERDWTDPEQKGLSIYEKSKLLAEKAAWGYVREPDVNLEFATVNPVAIFGPALDQHVSGSFDLLKNILNGNKMPDFDLNVVDVRDVVDIQIRAMENSESDGQRFIASADGKISMKEIALLIKKERPTISDKINVKPLPSWIVKIGALFNKTAREGQLMLDMNREVSNQKAKNVLGWTPIADNRAAVLSAVDSLGKD</sequence>
<proteinExistence type="inferred from homology"/>
<dbReference type="AlphaFoldDB" id="A0A2N7AX39"/>
<dbReference type="OrthoDB" id="9778052at2"/>
<comment type="similarity">
    <text evidence="2">Belongs to the NAD(P)-dependent epimerase/dehydratase family. Dihydroflavonol-4-reductase subfamily.</text>
</comment>
<reference evidence="4 5" key="1">
    <citation type="submission" date="2017-05" db="EMBL/GenBank/DDBJ databases">
        <title>Lactobacillus nurukis nov., sp. nov., isolated from nuruk.</title>
        <authorList>
            <person name="Kim S.-J."/>
        </authorList>
    </citation>
    <scope>NUCLEOTIDE SEQUENCE [LARGE SCALE GENOMIC DNA]</scope>
    <source>
        <strain evidence="4 5">SYF10-1a</strain>
    </source>
</reference>
<dbReference type="EMBL" id="NIPR01000003">
    <property type="protein sequence ID" value="PMD73387.1"/>
    <property type="molecule type" value="Genomic_DNA"/>
</dbReference>
<dbReference type="Proteomes" id="UP000235649">
    <property type="component" value="Unassembled WGS sequence"/>
</dbReference>
<evidence type="ECO:0000313" key="4">
    <source>
        <dbReference type="EMBL" id="PMD73387.1"/>
    </source>
</evidence>
<gene>
    <name evidence="4" type="ORF">CBP76_01015</name>
</gene>
<keyword evidence="5" id="KW-1185">Reference proteome</keyword>
<feature type="domain" description="NAD-dependent epimerase/dehydratase" evidence="3">
    <location>
        <begin position="5"/>
        <end position="239"/>
    </location>
</feature>
<evidence type="ECO:0000256" key="1">
    <source>
        <dbReference type="ARBA" id="ARBA00023002"/>
    </source>
</evidence>
<dbReference type="PANTHER" id="PTHR10366">
    <property type="entry name" value="NAD DEPENDENT EPIMERASE/DEHYDRATASE"/>
    <property type="match status" value="1"/>
</dbReference>
<dbReference type="Pfam" id="PF01370">
    <property type="entry name" value="Epimerase"/>
    <property type="match status" value="1"/>
</dbReference>
<keyword evidence="1" id="KW-0560">Oxidoreductase</keyword>
<dbReference type="PANTHER" id="PTHR10366:SF564">
    <property type="entry name" value="STEROL-4-ALPHA-CARBOXYLATE 3-DEHYDROGENASE, DECARBOXYLATING"/>
    <property type="match status" value="1"/>
</dbReference>
<evidence type="ECO:0000259" key="3">
    <source>
        <dbReference type="Pfam" id="PF01370"/>
    </source>
</evidence>
<evidence type="ECO:0000256" key="2">
    <source>
        <dbReference type="ARBA" id="ARBA00023445"/>
    </source>
</evidence>
<dbReference type="InterPro" id="IPR001509">
    <property type="entry name" value="Epimerase_deHydtase"/>
</dbReference>
<comment type="caution">
    <text evidence="4">The sequence shown here is derived from an EMBL/GenBank/DDBJ whole genome shotgun (WGS) entry which is preliminary data.</text>
</comment>
<organism evidence="4 5">
    <name type="scientific">Companilactobacillus nuruki</name>
    <dbReference type="NCBI Taxonomy" id="1993540"/>
    <lineage>
        <taxon>Bacteria</taxon>
        <taxon>Bacillati</taxon>
        <taxon>Bacillota</taxon>
        <taxon>Bacilli</taxon>
        <taxon>Lactobacillales</taxon>
        <taxon>Lactobacillaceae</taxon>
        <taxon>Companilactobacillus</taxon>
    </lineage>
</organism>